<dbReference type="SUPFAM" id="SSF48452">
    <property type="entry name" value="TPR-like"/>
    <property type="match status" value="1"/>
</dbReference>
<sequence length="226" mass="25766" precursor="true">MKRIALLVVTLMTGLAVFAQTGKEYEKMAQEAYKAKNYPKAFLDYTRAVETYESEGVTDTALYYNATITGYKARKFNELIPYATKAIELKHEKAHLAYYIKAIAYDKLDKNTEYLKTLEAGHEAYPSYGRISKKLAVAYLKKGMEPYKKGAEIVQSAESLRESKPEQYKKEIEKANANFEEAKKIFEKAYEANPKEEQVLKSLAAVYQSLEMEDKAAKINSELKSL</sequence>
<dbReference type="OrthoDB" id="739506at2"/>
<feature type="signal peptide" evidence="1">
    <location>
        <begin position="1"/>
        <end position="19"/>
    </location>
</feature>
<keyword evidence="1" id="KW-0732">Signal</keyword>
<dbReference type="Gene3D" id="1.25.40.10">
    <property type="entry name" value="Tetratricopeptide repeat domain"/>
    <property type="match status" value="1"/>
</dbReference>
<evidence type="ECO:0000313" key="3">
    <source>
        <dbReference type="Proteomes" id="UP000064893"/>
    </source>
</evidence>
<evidence type="ECO:0000256" key="1">
    <source>
        <dbReference type="SAM" id="SignalP"/>
    </source>
</evidence>
<accession>A0A0S2HXE0</accession>
<feature type="chain" id="PRO_5006599315" evidence="1">
    <location>
        <begin position="20"/>
        <end position="226"/>
    </location>
</feature>
<name>A0A0S2HXE0_9BACT</name>
<protein>
    <submittedName>
        <fullName evidence="2">Uncharacterized protein</fullName>
    </submittedName>
</protein>
<dbReference type="EMBL" id="CP013118">
    <property type="protein sequence ID" value="ALO14710.1"/>
    <property type="molecule type" value="Genomic_DNA"/>
</dbReference>
<organism evidence="2 3">
    <name type="scientific">Salinivirga cyanobacteriivorans</name>
    <dbReference type="NCBI Taxonomy" id="1307839"/>
    <lineage>
        <taxon>Bacteria</taxon>
        <taxon>Pseudomonadati</taxon>
        <taxon>Bacteroidota</taxon>
        <taxon>Bacteroidia</taxon>
        <taxon>Bacteroidales</taxon>
        <taxon>Salinivirgaceae</taxon>
        <taxon>Salinivirga</taxon>
    </lineage>
</organism>
<dbReference type="KEGG" id="blq:L21SP5_01043"/>
<dbReference type="InterPro" id="IPR011990">
    <property type="entry name" value="TPR-like_helical_dom_sf"/>
</dbReference>
<evidence type="ECO:0000313" key="2">
    <source>
        <dbReference type="EMBL" id="ALO14710.1"/>
    </source>
</evidence>
<dbReference type="RefSeq" id="WP_057952228.1">
    <property type="nucleotide sequence ID" value="NZ_CP013118.1"/>
</dbReference>
<reference evidence="2 3" key="1">
    <citation type="submission" date="2015-11" db="EMBL/GenBank/DDBJ databases">
        <title>Description and complete genome sequence of a novel strain predominating in hypersaline microbial mats and representing a new family of the Bacteriodetes phylum.</title>
        <authorList>
            <person name="Spring S."/>
            <person name="Bunk B."/>
            <person name="Sproer C."/>
            <person name="Klenk H.-P."/>
        </authorList>
    </citation>
    <scope>NUCLEOTIDE SEQUENCE [LARGE SCALE GENOMIC DNA]</scope>
    <source>
        <strain evidence="2 3">L21-Spi-D4</strain>
    </source>
</reference>
<dbReference type="AlphaFoldDB" id="A0A0S2HXE0"/>
<keyword evidence="3" id="KW-1185">Reference proteome</keyword>
<proteinExistence type="predicted"/>
<dbReference type="Proteomes" id="UP000064893">
    <property type="component" value="Chromosome"/>
</dbReference>
<gene>
    <name evidence="2" type="ORF">L21SP5_01043</name>
</gene>